<evidence type="ECO:0000259" key="1">
    <source>
        <dbReference type="Pfam" id="PF04601"/>
    </source>
</evidence>
<dbReference type="CDD" id="cd23340">
    <property type="entry name" value="beta-trefoil_FSCN_ACP-like"/>
    <property type="match status" value="1"/>
</dbReference>
<sequence>MDQFHHGHHVRLRSPVRGAYLHADEDGHGVSLHGRRDSMNVAWAVHLVEGDDVHYLHLHSAAYGRYLAASATAPAPLGHRGLRVEQRNYNHTDETALVWLAILSDSGDEVLLQHFNGRFLRANGRYLPWNDGASVDYISDIHRVSTMMHWAVEHVPAREAMPPLPPPTGLPFPAAMVPSRVITYAWRSFHGDLLASGTIVFRGRSVFCLREELARRLGLGVGLLANLGADDIVMCLPTRDARLFPLVVDLPNSRQSLHIAIAITETPTHAAMRYADVDAE</sequence>
<proteinExistence type="predicted"/>
<protein>
    <submittedName>
        <fullName evidence="3">Uncharacterized protein</fullName>
    </submittedName>
</protein>
<dbReference type="Proteomes" id="UP000019116">
    <property type="component" value="Chromosome 7D"/>
</dbReference>
<feature type="domain" description="DUF569" evidence="1">
    <location>
        <begin position="1"/>
        <end position="143"/>
    </location>
</feature>
<dbReference type="InterPro" id="IPR054726">
    <property type="entry name" value="Ubiq_DUF569-assoc"/>
</dbReference>
<dbReference type="Gramene" id="TraesCS7D03G1014700.1">
    <property type="protein sequence ID" value="TraesCS7D03G1014700.1.CDS"/>
    <property type="gene ID" value="TraesCS7D03G1014700"/>
</dbReference>
<dbReference type="Gramene" id="TraesPARA_EIv1.0_2611140.1">
    <property type="protein sequence ID" value="TraesPARA_EIv1.0_2611140.1.CDS"/>
    <property type="gene ID" value="TraesPARA_EIv1.0_2611140"/>
</dbReference>
<organism evidence="3">
    <name type="scientific">Triticum aestivum</name>
    <name type="common">Wheat</name>
    <dbReference type="NCBI Taxonomy" id="4565"/>
    <lineage>
        <taxon>Eukaryota</taxon>
        <taxon>Viridiplantae</taxon>
        <taxon>Streptophyta</taxon>
        <taxon>Embryophyta</taxon>
        <taxon>Tracheophyta</taxon>
        <taxon>Spermatophyta</taxon>
        <taxon>Magnoliopsida</taxon>
        <taxon>Liliopsida</taxon>
        <taxon>Poales</taxon>
        <taxon>Poaceae</taxon>
        <taxon>BOP clade</taxon>
        <taxon>Pooideae</taxon>
        <taxon>Triticodae</taxon>
        <taxon>Triticeae</taxon>
        <taxon>Triticinae</taxon>
        <taxon>Triticum</taxon>
    </lineage>
</organism>
<dbReference type="SUPFAM" id="SSF50405">
    <property type="entry name" value="Actin-crosslinking proteins"/>
    <property type="match status" value="1"/>
</dbReference>
<dbReference type="PANTHER" id="PTHR31205">
    <property type="entry name" value="ACTIN CROSS-LINKING PROTEIN (DUF569)"/>
    <property type="match status" value="1"/>
</dbReference>
<dbReference type="Gramene" id="TraesWEE_scaffold_044650_01G000700.1">
    <property type="protein sequence ID" value="TraesWEE_scaffold_044650_01G000700.1"/>
    <property type="gene ID" value="TraesWEE_scaffold_044650_01G000700"/>
</dbReference>
<dbReference type="Gramene" id="TraesARI7D03G04526030.1">
    <property type="protein sequence ID" value="TraesARI7D03G04526030.1"/>
    <property type="gene ID" value="TraesARI7D03G04526030"/>
</dbReference>
<dbReference type="Gramene" id="TraesCAD_scaffold_089565_01G000300.1">
    <property type="protein sequence ID" value="TraesCAD_scaffold_089565_01G000300.1"/>
    <property type="gene ID" value="TraesCAD_scaffold_089565_01G000300"/>
</dbReference>
<dbReference type="InterPro" id="IPR008999">
    <property type="entry name" value="Actin-crosslinking"/>
</dbReference>
<dbReference type="EnsemblPlants" id="TraesCS7D02G428600.1">
    <property type="protein sequence ID" value="TraesCS7D02G428600.1"/>
    <property type="gene ID" value="TraesCS7D02G428600"/>
</dbReference>
<name>A0A3B6TQ71_WHEAT</name>
<dbReference type="Gramene" id="TraesLAC7D03G04396400.1">
    <property type="protein sequence ID" value="TraesLAC7D03G04396400.1"/>
    <property type="gene ID" value="TraesLAC7D03G04396400"/>
</dbReference>
<keyword evidence="4" id="KW-1185">Reference proteome</keyword>
<dbReference type="Gramene" id="TraesJAG7D03G04432450.1">
    <property type="protein sequence ID" value="TraesJAG7D03G04432450.1"/>
    <property type="gene ID" value="TraesJAG7D03G04432450"/>
</dbReference>
<dbReference type="Gramene" id="TraesNOR7D03G04498330.1">
    <property type="protein sequence ID" value="TraesNOR7D03G04498330.1"/>
    <property type="gene ID" value="TraesNOR7D03G04498330"/>
</dbReference>
<dbReference type="Gramene" id="TraesLDM7D03G04456010.1">
    <property type="protein sequence ID" value="TraesLDM7D03G04456010.1"/>
    <property type="gene ID" value="TraesLDM7D03G04456010"/>
</dbReference>
<dbReference type="RefSeq" id="XP_044441498.1">
    <property type="nucleotide sequence ID" value="XM_044585563.1"/>
</dbReference>
<reference evidence="3" key="1">
    <citation type="submission" date="2018-08" db="EMBL/GenBank/DDBJ databases">
        <authorList>
            <person name="Rossello M."/>
        </authorList>
    </citation>
    <scope>NUCLEOTIDE SEQUENCE [LARGE SCALE GENOMIC DNA]</scope>
    <source>
        <strain evidence="3">cv. Chinese Spring</strain>
    </source>
</reference>
<dbReference type="OrthoDB" id="650374at2759"/>
<accession>A0A3B6TQ71</accession>
<dbReference type="Gramene" id="TraesMAC7D03G04441670.1">
    <property type="protein sequence ID" value="TraesMAC7D03G04441670.1"/>
    <property type="gene ID" value="TraesMAC7D03G04441670"/>
</dbReference>
<dbReference type="InterPro" id="IPR007679">
    <property type="entry name" value="DUF569"/>
</dbReference>
<dbReference type="STRING" id="4565.A0A3B6TQ71"/>
<reference evidence="3" key="2">
    <citation type="submission" date="2018-10" db="UniProtKB">
        <authorList>
            <consortium name="EnsemblPlants"/>
        </authorList>
    </citation>
    <scope>IDENTIFICATION</scope>
</reference>
<gene>
    <name evidence="3" type="primary">LOC123167707</name>
</gene>
<dbReference type="PANTHER" id="PTHR31205:SF82">
    <property type="entry name" value="DUF569 DOMAIN-CONTAINING PROTEIN"/>
    <property type="match status" value="1"/>
</dbReference>
<dbReference type="OMA" id="WAVHLVE"/>
<evidence type="ECO:0000313" key="4">
    <source>
        <dbReference type="Proteomes" id="UP000019116"/>
    </source>
</evidence>
<dbReference type="AlphaFoldDB" id="A0A3B6TQ71"/>
<dbReference type="Gramene" id="TraesSYM7D03G04503570.1">
    <property type="protein sequence ID" value="TraesSYM7D03G04503570.1"/>
    <property type="gene ID" value="TraesSYM7D03G04503570"/>
</dbReference>
<evidence type="ECO:0000259" key="2">
    <source>
        <dbReference type="Pfam" id="PF22932"/>
    </source>
</evidence>
<dbReference type="SMR" id="A0A3B6TQ71"/>
<dbReference type="Pfam" id="PF04601">
    <property type="entry name" value="DUF569"/>
    <property type="match status" value="1"/>
</dbReference>
<dbReference type="GeneID" id="123167707"/>
<feature type="domain" description="DUF569" evidence="2">
    <location>
        <begin position="181"/>
        <end position="260"/>
    </location>
</feature>
<dbReference type="Gramene" id="TraesJUL7D03G04493790.1">
    <property type="protein sequence ID" value="TraesJUL7D03G04493790.1"/>
    <property type="gene ID" value="TraesJUL7D03G04493790"/>
</dbReference>
<evidence type="ECO:0000313" key="3">
    <source>
        <dbReference type="EnsemblPlants" id="TraesCS7D02G428600.1"/>
    </source>
</evidence>
<dbReference type="Gramene" id="TraesCS7D02G428600.1">
    <property type="protein sequence ID" value="TraesCS7D02G428600.1"/>
    <property type="gene ID" value="TraesCS7D02G428600"/>
</dbReference>
<dbReference type="Gramene" id="TraesCLE_scaffold_053201_01G000200.1">
    <property type="protein sequence ID" value="TraesCLE_scaffold_053201_01G000200.1"/>
    <property type="gene ID" value="TraesCLE_scaffold_053201_01G000200"/>
</dbReference>
<dbReference type="Gramene" id="TraesSTA7D03G04443780.1">
    <property type="protein sequence ID" value="TraesSTA7D03G04443780.1"/>
    <property type="gene ID" value="TraesSTA7D03G04443780"/>
</dbReference>
<dbReference type="Gramene" id="TraesROB_scaffold_046653_01G000700.1">
    <property type="protein sequence ID" value="TraesROB_scaffold_046653_01G000700.1"/>
    <property type="gene ID" value="TraesROB_scaffold_046653_01G000700"/>
</dbReference>
<dbReference type="Pfam" id="PF22932">
    <property type="entry name" value="Ubiq_DUF_assoc"/>
    <property type="match status" value="1"/>
</dbReference>